<keyword evidence="5" id="KW-0540">Nuclease</keyword>
<accession>A0A9D3XHX1</accession>
<name>A0A9D3XHX1_9SAUR</name>
<evidence type="ECO:0000256" key="1">
    <source>
        <dbReference type="ARBA" id="ARBA00000493"/>
    </source>
</evidence>
<dbReference type="CDD" id="cd00577">
    <property type="entry name" value="PCNA"/>
    <property type="match status" value="1"/>
</dbReference>
<dbReference type="PIRSF" id="PIRSF009303">
    <property type="entry name" value="Cell_cycle_RAD9"/>
    <property type="match status" value="1"/>
</dbReference>
<comment type="subcellular location">
    <subcellularLocation>
        <location evidence="2">Nucleus</location>
    </subcellularLocation>
</comment>
<dbReference type="InterPro" id="IPR007268">
    <property type="entry name" value="Rad9/Ddc1"/>
</dbReference>
<dbReference type="Pfam" id="PF04139">
    <property type="entry name" value="Rad9"/>
    <property type="match status" value="1"/>
</dbReference>
<keyword evidence="8" id="KW-0269">Exonuclease</keyword>
<evidence type="ECO:0000256" key="9">
    <source>
        <dbReference type="ARBA" id="ARBA00023242"/>
    </source>
</evidence>
<proteinExistence type="inferred from homology"/>
<keyword evidence="13" id="KW-1185">Reference proteome</keyword>
<keyword evidence="7" id="KW-0378">Hydrolase</keyword>
<organism evidence="12 13">
    <name type="scientific">Mauremys mutica</name>
    <name type="common">yellowpond turtle</name>
    <dbReference type="NCBI Taxonomy" id="74926"/>
    <lineage>
        <taxon>Eukaryota</taxon>
        <taxon>Metazoa</taxon>
        <taxon>Chordata</taxon>
        <taxon>Craniata</taxon>
        <taxon>Vertebrata</taxon>
        <taxon>Euteleostomi</taxon>
        <taxon>Archelosauria</taxon>
        <taxon>Testudinata</taxon>
        <taxon>Testudines</taxon>
        <taxon>Cryptodira</taxon>
        <taxon>Durocryptodira</taxon>
        <taxon>Testudinoidea</taxon>
        <taxon>Geoemydidae</taxon>
        <taxon>Geoemydinae</taxon>
        <taxon>Mauremys</taxon>
    </lineage>
</organism>
<evidence type="ECO:0000313" key="12">
    <source>
        <dbReference type="EMBL" id="KAH1180198.1"/>
    </source>
</evidence>
<dbReference type="GO" id="GO:0008311">
    <property type="term" value="F:double-stranded DNA 3'-5' DNA exonuclease activity"/>
    <property type="evidence" value="ECO:0007669"/>
    <property type="project" value="UniProtKB-EC"/>
</dbReference>
<dbReference type="GO" id="GO:0000076">
    <property type="term" value="P:DNA replication checkpoint signaling"/>
    <property type="evidence" value="ECO:0007669"/>
    <property type="project" value="TreeGrafter"/>
</dbReference>
<dbReference type="GO" id="GO:0031573">
    <property type="term" value="P:mitotic intra-S DNA damage checkpoint signaling"/>
    <property type="evidence" value="ECO:0007669"/>
    <property type="project" value="TreeGrafter"/>
</dbReference>
<keyword evidence="4" id="KW-0597">Phosphoprotein</keyword>
<dbReference type="FunFam" id="3.70.10.10:FF:000005">
    <property type="entry name" value="Cell cycle checkpoint control protein"/>
    <property type="match status" value="1"/>
</dbReference>
<dbReference type="Gene3D" id="3.70.10.10">
    <property type="match status" value="1"/>
</dbReference>
<dbReference type="InterPro" id="IPR026584">
    <property type="entry name" value="Rad9"/>
</dbReference>
<dbReference type="PANTHER" id="PTHR15237">
    <property type="entry name" value="DNA REPAIR PROTEIN RAD9"/>
    <property type="match status" value="1"/>
</dbReference>
<gene>
    <name evidence="12" type="ORF">KIL84_009034</name>
</gene>
<evidence type="ECO:0000256" key="7">
    <source>
        <dbReference type="ARBA" id="ARBA00022801"/>
    </source>
</evidence>
<evidence type="ECO:0000256" key="11">
    <source>
        <dbReference type="PIRNR" id="PIRNR009303"/>
    </source>
</evidence>
<evidence type="ECO:0000256" key="4">
    <source>
        <dbReference type="ARBA" id="ARBA00022553"/>
    </source>
</evidence>
<dbReference type="AlphaFoldDB" id="A0A9D3XHX1"/>
<evidence type="ECO:0000256" key="8">
    <source>
        <dbReference type="ARBA" id="ARBA00022839"/>
    </source>
</evidence>
<dbReference type="EMBL" id="JAHDVG010000470">
    <property type="protein sequence ID" value="KAH1180198.1"/>
    <property type="molecule type" value="Genomic_DNA"/>
</dbReference>
<dbReference type="GO" id="GO:0006281">
    <property type="term" value="P:DNA repair"/>
    <property type="evidence" value="ECO:0007669"/>
    <property type="project" value="UniProtKB-UniRule"/>
</dbReference>
<sequence length="423" mass="48143">MEMFGRAIHAIARISDEFWFDPNEKGLALRSVNSSRSAYACVFFSSMFFQHYCWTAEPELCQKKRQLPLTCKLVMKSVLPVFRWLNTLERNVEKCNIYTNGNDCRITFKLFCKHGIVKTYNLAFHESEPLQAVFSRHMCPNVLKIQSRLLTDIMIHFPTCQEEVTVAVTPMKVCFKSYTEEEIDFSKAMHAKIHLNPDEFDYFQIGVDSEVTFCLKELRGLLAFAEAISATVSIHFDVSGKPIAFSIEDMMVEASFVLATLADIENRESSQQSLCLSQRQKRPTSMKAHADNVENVSNNSTDNNSNTETIASKKPCWTERAHINTKLPVECRKPLSKEDDVIPIISKKDMNNIEVLDMSAAGDIKIVEEVVPAYSDQYKRALTGTHTCQQTPAHRAFSVSTLRQWKAPRLSLPVKVVSVKMQQ</sequence>
<evidence type="ECO:0000256" key="6">
    <source>
        <dbReference type="ARBA" id="ARBA00022763"/>
    </source>
</evidence>
<dbReference type="GO" id="GO:0030896">
    <property type="term" value="C:checkpoint clamp complex"/>
    <property type="evidence" value="ECO:0007669"/>
    <property type="project" value="UniProtKB-UniRule"/>
</dbReference>
<keyword evidence="6" id="KW-0227">DNA damage</keyword>
<dbReference type="InterPro" id="IPR046938">
    <property type="entry name" value="DNA_clamp_sf"/>
</dbReference>
<comment type="catalytic activity">
    <reaction evidence="1">
        <text>Exonucleolytic cleavage in the 3'- to 5'-direction to yield nucleoside 5'-phosphates.</text>
        <dbReference type="EC" id="3.1.11.2"/>
    </reaction>
</comment>
<keyword evidence="9" id="KW-0539">Nucleus</keyword>
<dbReference type="Proteomes" id="UP000827986">
    <property type="component" value="Unassembled WGS sequence"/>
</dbReference>
<protein>
    <recommendedName>
        <fullName evidence="11">Cell cycle checkpoint control protein</fullName>
    </recommendedName>
</protein>
<comment type="similarity">
    <text evidence="3 11">Belongs to the rad9 family.</text>
</comment>
<evidence type="ECO:0000313" key="13">
    <source>
        <dbReference type="Proteomes" id="UP000827986"/>
    </source>
</evidence>
<evidence type="ECO:0000256" key="2">
    <source>
        <dbReference type="ARBA" id="ARBA00004123"/>
    </source>
</evidence>
<dbReference type="GO" id="GO:0071479">
    <property type="term" value="P:cellular response to ionizing radiation"/>
    <property type="evidence" value="ECO:0007669"/>
    <property type="project" value="TreeGrafter"/>
</dbReference>
<evidence type="ECO:0000256" key="3">
    <source>
        <dbReference type="ARBA" id="ARBA00008494"/>
    </source>
</evidence>
<comment type="caution">
    <text evidence="12">The sequence shown here is derived from an EMBL/GenBank/DDBJ whole genome shotgun (WGS) entry which is preliminary data.</text>
</comment>
<comment type="function">
    <text evidence="10">Component of the 9-1-1 cell-cycle checkpoint response complex that plays a major role in DNA repair. The 9-1-1 complex is recruited to DNA lesion upon damage by the RAD17-replication factor C (RFC) clamp loader complex. Acts then as a sliding clamp platform on DNA for several proteins involved in long-patch base excision repair (LP-BER). The 9-1-1 complex stimulates DNA polymerase beta (POLB) activity by increasing its affinity for the 3'-OH end of the primer-template and stabilizes POLB to those sites where LP-BER proceeds; endonuclease FEN1 cleavage activity on substrates with double, nick, or gap flaps of distinct sequences and lengths; and DNA ligase I (LIG1) on long-patch base excision repair substrates. The 9-1-1 complex is necessary for the recruitment of RHNO1 to sites of double-stranded breaks (DSB) occurring during the S phase. RAD9A possesses 3'-&gt;5' double stranded DNA exonuclease activity.</text>
</comment>
<dbReference type="PANTHER" id="PTHR15237:SF2">
    <property type="entry name" value="CELL CYCLE CHECKPOINT CONTROL PROTEIN RAD9B"/>
    <property type="match status" value="1"/>
</dbReference>
<evidence type="ECO:0000256" key="10">
    <source>
        <dbReference type="ARBA" id="ARBA00059283"/>
    </source>
</evidence>
<reference evidence="12" key="1">
    <citation type="submission" date="2021-09" db="EMBL/GenBank/DDBJ databases">
        <title>The genome of Mauremys mutica provides insights into the evolution of semi-aquatic lifestyle.</title>
        <authorList>
            <person name="Gong S."/>
            <person name="Gao Y."/>
        </authorList>
    </citation>
    <scope>NUCLEOTIDE SEQUENCE</scope>
    <source>
        <strain evidence="12">MM-2020</strain>
        <tissue evidence="12">Muscle</tissue>
    </source>
</reference>
<evidence type="ECO:0000256" key="5">
    <source>
        <dbReference type="ARBA" id="ARBA00022722"/>
    </source>
</evidence>
<dbReference type="SUPFAM" id="SSF55979">
    <property type="entry name" value="DNA clamp"/>
    <property type="match status" value="1"/>
</dbReference>